<dbReference type="Proteomes" id="UP000028702">
    <property type="component" value="Unassembled WGS sequence"/>
</dbReference>
<accession>A0A081BBZ0</accession>
<evidence type="ECO:0000313" key="1">
    <source>
        <dbReference type="EMBL" id="GAK45558.1"/>
    </source>
</evidence>
<protein>
    <submittedName>
        <fullName evidence="1">Conserved protein</fullName>
    </submittedName>
</protein>
<evidence type="ECO:0000313" key="2">
    <source>
        <dbReference type="Proteomes" id="UP000028702"/>
    </source>
</evidence>
<organism evidence="1 2">
    <name type="scientific">Tepidicaulis marinus</name>
    <dbReference type="NCBI Taxonomy" id="1333998"/>
    <lineage>
        <taxon>Bacteria</taxon>
        <taxon>Pseudomonadati</taxon>
        <taxon>Pseudomonadota</taxon>
        <taxon>Alphaproteobacteria</taxon>
        <taxon>Hyphomicrobiales</taxon>
        <taxon>Parvibaculaceae</taxon>
        <taxon>Tepidicaulis</taxon>
    </lineage>
</organism>
<dbReference type="STRING" id="1333998.M2A_2057"/>
<dbReference type="EMBL" id="BBIO01000010">
    <property type="protein sequence ID" value="GAK45558.1"/>
    <property type="molecule type" value="Genomic_DNA"/>
</dbReference>
<dbReference type="eggNOG" id="COG3250">
    <property type="taxonomic scope" value="Bacteria"/>
</dbReference>
<dbReference type="PANTHER" id="PTHR35868:SF3">
    <property type="entry name" value="DUF2804 DOMAIN-CONTAINING PROTEIN"/>
    <property type="match status" value="1"/>
</dbReference>
<dbReference type="InterPro" id="IPR021243">
    <property type="entry name" value="DUF2804"/>
</dbReference>
<gene>
    <name evidence="1" type="ORF">M2A_2057</name>
</gene>
<keyword evidence="2" id="KW-1185">Reference proteome</keyword>
<dbReference type="AlphaFoldDB" id="A0A081BBZ0"/>
<proteinExistence type="predicted"/>
<comment type="caution">
    <text evidence="1">The sequence shown here is derived from an EMBL/GenBank/DDBJ whole genome shotgun (WGS) entry which is preliminary data.</text>
</comment>
<sequence length="339" mass="38163">MQHEMGEGPLLDAGGGLSEAGFARREVKRYARAAIKAPWHRIKEWDYYCITTDTHALALTLADNAYMGLLSASWLDFEKKRDWTHSLTPFLTRGRLALPESADRGDVAASFKGFSLAFSHEREGRRLRADFPQFAGGKGLKGEVLLRDVPEERMVIATPFPENKKAFYYNQKINCMAAEGEIVVGGERHSFDPSRHFGLLDWGRGVWTYDNTWYWGSASGLVSGAPFGFNIGYGFGDTSAASENMLFWKGRAHKLSRVDWHMPKGTYDGASWRFSSDDGRFEMEFEPLMDRAAHVDLKILRSVQHQVFGRFTGKAVLDGGEVLEVKGLTGFAEEVQNRW</sequence>
<name>A0A081BBZ0_9HYPH</name>
<dbReference type="PANTHER" id="PTHR35868">
    <property type="entry name" value="DUF2804 DOMAIN-CONTAINING PROTEIN-RELATED"/>
    <property type="match status" value="1"/>
</dbReference>
<dbReference type="Pfam" id="PF10974">
    <property type="entry name" value="DUF2804"/>
    <property type="match status" value="1"/>
</dbReference>
<reference evidence="1 2" key="1">
    <citation type="submission" date="2014-07" db="EMBL/GenBank/DDBJ databases">
        <title>Tepidicaulis marinum gen. nov., sp. nov., a novel marine bacterium denitrifying nitrate to nitrous oxide strictly under microaerobic conditions.</title>
        <authorList>
            <person name="Takeuchi M."/>
            <person name="Yamagishi T."/>
            <person name="Kamagata Y."/>
            <person name="Oshima K."/>
            <person name="Hattori M."/>
            <person name="Katayama T."/>
            <person name="Hanada S."/>
            <person name="Tamaki H."/>
            <person name="Marumo K."/>
            <person name="Maeda H."/>
            <person name="Nedachi M."/>
            <person name="Iwasaki W."/>
            <person name="Suwa Y."/>
            <person name="Sakata S."/>
        </authorList>
    </citation>
    <scope>NUCLEOTIDE SEQUENCE [LARGE SCALE GENOMIC DNA]</scope>
    <source>
        <strain evidence="1 2">MA2</strain>
    </source>
</reference>
<dbReference type="RefSeq" id="WP_045446797.1">
    <property type="nucleotide sequence ID" value="NZ_BBIO01000010.1"/>
</dbReference>